<dbReference type="AlphaFoldDB" id="A0A8X6XU55"/>
<keyword evidence="2" id="KW-1185">Reference proteome</keyword>
<dbReference type="OrthoDB" id="6141723at2759"/>
<dbReference type="EMBL" id="BMAV01012224">
    <property type="protein sequence ID" value="GFY58739.1"/>
    <property type="molecule type" value="Genomic_DNA"/>
</dbReference>
<proteinExistence type="predicted"/>
<evidence type="ECO:0000313" key="2">
    <source>
        <dbReference type="Proteomes" id="UP000886998"/>
    </source>
</evidence>
<protein>
    <submittedName>
        <fullName evidence="1">Uncharacterized protein</fullName>
    </submittedName>
</protein>
<reference evidence="1" key="1">
    <citation type="submission" date="2020-08" db="EMBL/GenBank/DDBJ databases">
        <title>Multicomponent nature underlies the extraordinary mechanical properties of spider dragline silk.</title>
        <authorList>
            <person name="Kono N."/>
            <person name="Nakamura H."/>
            <person name="Mori M."/>
            <person name="Yoshida Y."/>
            <person name="Ohtoshi R."/>
            <person name="Malay A.D."/>
            <person name="Moran D.A.P."/>
            <person name="Tomita M."/>
            <person name="Numata K."/>
            <person name="Arakawa K."/>
        </authorList>
    </citation>
    <scope>NUCLEOTIDE SEQUENCE</scope>
</reference>
<organism evidence="1 2">
    <name type="scientific">Trichonephila inaurata madagascariensis</name>
    <dbReference type="NCBI Taxonomy" id="2747483"/>
    <lineage>
        <taxon>Eukaryota</taxon>
        <taxon>Metazoa</taxon>
        <taxon>Ecdysozoa</taxon>
        <taxon>Arthropoda</taxon>
        <taxon>Chelicerata</taxon>
        <taxon>Arachnida</taxon>
        <taxon>Araneae</taxon>
        <taxon>Araneomorphae</taxon>
        <taxon>Entelegynae</taxon>
        <taxon>Araneoidea</taxon>
        <taxon>Nephilidae</taxon>
        <taxon>Trichonephila</taxon>
        <taxon>Trichonephila inaurata</taxon>
    </lineage>
</organism>
<name>A0A8X6XU55_9ARAC</name>
<gene>
    <name evidence="1" type="ORF">TNIN_31261</name>
</gene>
<accession>A0A8X6XU55</accession>
<dbReference type="Proteomes" id="UP000886998">
    <property type="component" value="Unassembled WGS sequence"/>
</dbReference>
<comment type="caution">
    <text evidence="1">The sequence shown here is derived from an EMBL/GenBank/DDBJ whole genome shotgun (WGS) entry which is preliminary data.</text>
</comment>
<evidence type="ECO:0000313" key="1">
    <source>
        <dbReference type="EMBL" id="GFY58739.1"/>
    </source>
</evidence>
<sequence length="86" mass="9412">MLRIRVDFLVDGVMRIKLNEINSMITAIIDVADGLSIGAAGKLTLVELGDQNRVLRVWILFPNGVGVKAQGKVTGYANSKQSVEKW</sequence>